<gene>
    <name evidence="2" type="ORF">FEF34_12710</name>
</gene>
<dbReference type="AlphaFoldDB" id="A0A5R9E1W4"/>
<sequence>MQPSCRTPPTRRNSAFDRRAATGVGAFYRRSPLLGRRPARGAAPARACCESPSWPATPGTHARCVVGVIQVRPVRGRSGNAASRRAGRRDGANVA</sequence>
<dbReference type="EMBL" id="VAWE01000001">
    <property type="protein sequence ID" value="TLQ43880.1"/>
    <property type="molecule type" value="Genomic_DNA"/>
</dbReference>
<keyword evidence="3" id="KW-1185">Reference proteome</keyword>
<organism evidence="2 3">
    <name type="scientific">Streptomyces marianii</name>
    <dbReference type="NCBI Taxonomy" id="1817406"/>
    <lineage>
        <taxon>Bacteria</taxon>
        <taxon>Bacillati</taxon>
        <taxon>Actinomycetota</taxon>
        <taxon>Actinomycetes</taxon>
        <taxon>Kitasatosporales</taxon>
        <taxon>Streptomycetaceae</taxon>
        <taxon>Streptomyces</taxon>
    </lineage>
</organism>
<evidence type="ECO:0000313" key="2">
    <source>
        <dbReference type="EMBL" id="TLQ43880.1"/>
    </source>
</evidence>
<protein>
    <submittedName>
        <fullName evidence="2">Uncharacterized protein</fullName>
    </submittedName>
</protein>
<proteinExistence type="predicted"/>
<evidence type="ECO:0000313" key="3">
    <source>
        <dbReference type="Proteomes" id="UP000305921"/>
    </source>
</evidence>
<reference evidence="2 3" key="1">
    <citation type="submission" date="2019-05" db="EMBL/GenBank/DDBJ databases">
        <title>Streptomyces marianii sp. nov., a novel marine actinomycete from southern coast of India.</title>
        <authorList>
            <person name="Iniyan A.M."/>
            <person name="Wink J."/>
            <person name="Ramprasad E."/>
            <person name="Ramana C.V."/>
            <person name="Bunk B."/>
            <person name="Sproer C."/>
            <person name="Joseph F.-J.R.S."/>
            <person name="Vincent S.G.P."/>
        </authorList>
    </citation>
    <scope>NUCLEOTIDE SEQUENCE [LARGE SCALE GENOMIC DNA]</scope>
    <source>
        <strain evidence="2 3">ICN19</strain>
    </source>
</reference>
<accession>A0A5R9E1W4</accession>
<evidence type="ECO:0000256" key="1">
    <source>
        <dbReference type="SAM" id="MobiDB-lite"/>
    </source>
</evidence>
<feature type="region of interest" description="Disordered" evidence="1">
    <location>
        <begin position="75"/>
        <end position="95"/>
    </location>
</feature>
<dbReference type="Proteomes" id="UP000305921">
    <property type="component" value="Unassembled WGS sequence"/>
</dbReference>
<name>A0A5R9E1W4_9ACTN</name>
<comment type="caution">
    <text evidence="2">The sequence shown here is derived from an EMBL/GenBank/DDBJ whole genome shotgun (WGS) entry which is preliminary data.</text>
</comment>